<feature type="domain" description="AB hydrolase-1" evidence="1">
    <location>
        <begin position="11"/>
        <end position="210"/>
    </location>
</feature>
<dbReference type="InterPro" id="IPR029058">
    <property type="entry name" value="AB_hydrolase_fold"/>
</dbReference>
<evidence type="ECO:0000313" key="3">
    <source>
        <dbReference type="Proteomes" id="UP000601768"/>
    </source>
</evidence>
<gene>
    <name evidence="2" type="ORF">H8B19_17960</name>
</gene>
<dbReference type="InterPro" id="IPR000073">
    <property type="entry name" value="AB_hydrolase_1"/>
</dbReference>
<name>A0A8J6M3R7_9ALTE</name>
<dbReference type="EMBL" id="JACNEP010000025">
    <property type="protein sequence ID" value="MBC3767768.1"/>
    <property type="molecule type" value="Genomic_DNA"/>
</dbReference>
<dbReference type="GO" id="GO:0016787">
    <property type="term" value="F:hydrolase activity"/>
    <property type="evidence" value="ECO:0007669"/>
    <property type="project" value="UniProtKB-KW"/>
</dbReference>
<dbReference type="PANTHER" id="PTHR43798:SF33">
    <property type="entry name" value="HYDROLASE, PUTATIVE (AFU_ORTHOLOGUE AFUA_2G14860)-RELATED"/>
    <property type="match status" value="1"/>
</dbReference>
<keyword evidence="3" id="KW-1185">Reference proteome</keyword>
<organism evidence="2 3">
    <name type="scientific">Neptunicella marina</name>
    <dbReference type="NCBI Taxonomy" id="2125989"/>
    <lineage>
        <taxon>Bacteria</taxon>
        <taxon>Pseudomonadati</taxon>
        <taxon>Pseudomonadota</taxon>
        <taxon>Gammaproteobacteria</taxon>
        <taxon>Alteromonadales</taxon>
        <taxon>Alteromonadaceae</taxon>
        <taxon>Neptunicella</taxon>
    </lineage>
</organism>
<comment type="caution">
    <text evidence="2">The sequence shown here is derived from an EMBL/GenBank/DDBJ whole genome shotgun (WGS) entry which is preliminary data.</text>
</comment>
<proteinExistence type="predicted"/>
<dbReference type="PRINTS" id="PR00111">
    <property type="entry name" value="ABHYDROLASE"/>
</dbReference>
<dbReference type="AlphaFoldDB" id="A0A8J6M3R7"/>
<sequence length="252" mass="27407">MQGVSVSGQGPAVVLLHSSMSSSRQWRLLVESLQAKYQVINIDMLGYGSAPQAAGSPFRLDAEVERIEHILGSLGIEKASWIGHSYGGATALKIAVQKPQWVERLVIFEPVAFHLLPVSHPQRQKVDALGAQMHQMTHEQAAKQFINYWNGEGFFEKLPQPIQQQFAAQVIKTSLDFEGLTGETYGQQQLKHINCPTLLLKGKLTQPSAAEVAKIVSANIAGCQVVTTAGGHMAPVSHATEVNKEILAFMAC</sequence>
<dbReference type="GO" id="GO:0016020">
    <property type="term" value="C:membrane"/>
    <property type="evidence" value="ECO:0007669"/>
    <property type="project" value="TreeGrafter"/>
</dbReference>
<keyword evidence="2" id="KW-0378">Hydrolase</keyword>
<evidence type="ECO:0000313" key="2">
    <source>
        <dbReference type="EMBL" id="MBC3767768.1"/>
    </source>
</evidence>
<dbReference type="InterPro" id="IPR050266">
    <property type="entry name" value="AB_hydrolase_sf"/>
</dbReference>
<dbReference type="SUPFAM" id="SSF53474">
    <property type="entry name" value="alpha/beta-Hydrolases"/>
    <property type="match status" value="1"/>
</dbReference>
<reference evidence="2" key="2">
    <citation type="submission" date="2020-08" db="EMBL/GenBank/DDBJ databases">
        <authorList>
            <person name="Lai Q."/>
        </authorList>
    </citation>
    <scope>NUCLEOTIDE SEQUENCE</scope>
    <source>
        <strain evidence="2">S27-2</strain>
    </source>
</reference>
<protein>
    <submittedName>
        <fullName evidence="2">Alpha/beta hydrolase</fullName>
    </submittedName>
</protein>
<dbReference type="PANTHER" id="PTHR43798">
    <property type="entry name" value="MONOACYLGLYCEROL LIPASE"/>
    <property type="match status" value="1"/>
</dbReference>
<evidence type="ECO:0000259" key="1">
    <source>
        <dbReference type="Pfam" id="PF00561"/>
    </source>
</evidence>
<accession>A0A8J6M3R7</accession>
<dbReference type="Gene3D" id="3.40.50.1820">
    <property type="entry name" value="alpha/beta hydrolase"/>
    <property type="match status" value="1"/>
</dbReference>
<dbReference type="Proteomes" id="UP000601768">
    <property type="component" value="Unassembled WGS sequence"/>
</dbReference>
<reference evidence="2" key="1">
    <citation type="journal article" date="2018" name="Int. J. Syst. Evol. Microbiol.">
        <title>Neptunicella marina gen. nov., sp. nov., isolated from surface seawater.</title>
        <authorList>
            <person name="Liu X."/>
            <person name="Lai Q."/>
            <person name="Du Y."/>
            <person name="Zhang X."/>
            <person name="Liu Z."/>
            <person name="Sun F."/>
            <person name="Shao Z."/>
        </authorList>
    </citation>
    <scope>NUCLEOTIDE SEQUENCE</scope>
    <source>
        <strain evidence="2">S27-2</strain>
    </source>
</reference>
<dbReference type="Pfam" id="PF00561">
    <property type="entry name" value="Abhydrolase_1"/>
    <property type="match status" value="1"/>
</dbReference>
<dbReference type="RefSeq" id="WP_186508405.1">
    <property type="nucleotide sequence ID" value="NZ_JACNEP010000025.1"/>
</dbReference>